<evidence type="ECO:0000256" key="4">
    <source>
        <dbReference type="PIRNR" id="PIRNR016821"/>
    </source>
</evidence>
<keyword evidence="2 4" id="KW-0694">RNA-binding</keyword>
<proteinExistence type="inferred from homology"/>
<dbReference type="InterPro" id="IPR036986">
    <property type="entry name" value="S4_RNA-bd_sf"/>
</dbReference>
<feature type="compositionally biased region" description="Basic residues" evidence="5">
    <location>
        <begin position="111"/>
        <end position="123"/>
    </location>
</feature>
<dbReference type="CDD" id="cd00165">
    <property type="entry name" value="S4"/>
    <property type="match status" value="1"/>
</dbReference>
<comment type="caution">
    <text evidence="7">The sequence shown here is derived from an EMBL/GenBank/DDBJ whole genome shotgun (WGS) entry which is preliminary data.</text>
</comment>
<evidence type="ECO:0000256" key="3">
    <source>
        <dbReference type="ARBA" id="ARBA00023125"/>
    </source>
</evidence>
<dbReference type="InterPro" id="IPR025708">
    <property type="entry name" value="HSP15"/>
</dbReference>
<keyword evidence="3 4" id="KW-0238">DNA-binding</keyword>
<dbReference type="Pfam" id="PF01479">
    <property type="entry name" value="S4"/>
    <property type="match status" value="1"/>
</dbReference>
<dbReference type="PROSITE" id="PS50889">
    <property type="entry name" value="S4"/>
    <property type="match status" value="1"/>
</dbReference>
<sequence length="129" mass="14899">MDKVRIDKWLWAARFFKTRNIAKQAVEGGKVQINGQRVKPSRELEVGSVVTVRQGWDDKTVDVLALSDQRRGAPEAQKLYCEQEQSIALREERAAERKAGLGAFIVSEHKPNKKQRRQIHRFRQNMGED</sequence>
<evidence type="ECO:0000256" key="1">
    <source>
        <dbReference type="ARBA" id="ARBA00008396"/>
    </source>
</evidence>
<keyword evidence="8" id="KW-1185">Reference proteome</keyword>
<dbReference type="EMBL" id="JAXAFO010000013">
    <property type="protein sequence ID" value="MDX6849538.1"/>
    <property type="molecule type" value="Genomic_DNA"/>
</dbReference>
<dbReference type="SUPFAM" id="SSF55174">
    <property type="entry name" value="Alpha-L RNA-binding motif"/>
    <property type="match status" value="1"/>
</dbReference>
<evidence type="ECO:0000259" key="6">
    <source>
        <dbReference type="SMART" id="SM00363"/>
    </source>
</evidence>
<dbReference type="Gene3D" id="3.10.290.10">
    <property type="entry name" value="RNA-binding S4 domain"/>
    <property type="match status" value="1"/>
</dbReference>
<gene>
    <name evidence="7" type="ORF">SCD92_09210</name>
</gene>
<dbReference type="PIRSF" id="PIRSF016821">
    <property type="entry name" value="HSP15"/>
    <property type="match status" value="1"/>
</dbReference>
<dbReference type="InterPro" id="IPR002942">
    <property type="entry name" value="S4_RNA-bd"/>
</dbReference>
<evidence type="ECO:0000256" key="5">
    <source>
        <dbReference type="SAM" id="MobiDB-lite"/>
    </source>
</evidence>
<evidence type="ECO:0000313" key="8">
    <source>
        <dbReference type="Proteomes" id="UP001273505"/>
    </source>
</evidence>
<evidence type="ECO:0000313" key="7">
    <source>
        <dbReference type="EMBL" id="MDX6849538.1"/>
    </source>
</evidence>
<dbReference type="RefSeq" id="WP_302724796.1">
    <property type="nucleotide sequence ID" value="NZ_JAULRU010000823.1"/>
</dbReference>
<organism evidence="7 8">
    <name type="scientific">Gilvimarinus gilvus</name>
    <dbReference type="NCBI Taxonomy" id="3058038"/>
    <lineage>
        <taxon>Bacteria</taxon>
        <taxon>Pseudomonadati</taxon>
        <taxon>Pseudomonadota</taxon>
        <taxon>Gammaproteobacteria</taxon>
        <taxon>Cellvibrionales</taxon>
        <taxon>Cellvibrionaceae</taxon>
        <taxon>Gilvimarinus</taxon>
    </lineage>
</organism>
<name>A0ABU4RXE9_9GAMM</name>
<feature type="domain" description="RNA-binding S4" evidence="6">
    <location>
        <begin position="4"/>
        <end position="61"/>
    </location>
</feature>
<dbReference type="SMART" id="SM00363">
    <property type="entry name" value="S4"/>
    <property type="match status" value="1"/>
</dbReference>
<accession>A0ABU4RXE9</accession>
<dbReference type="Proteomes" id="UP001273505">
    <property type="component" value="Unassembled WGS sequence"/>
</dbReference>
<reference evidence="7 8" key="1">
    <citation type="submission" date="2023-11" db="EMBL/GenBank/DDBJ databases">
        <title>Gilvimarinus fulvus sp. nov., isolated from the surface of Kelp.</title>
        <authorList>
            <person name="Sun Y.Y."/>
            <person name="Gong Y."/>
            <person name="Du Z.J."/>
        </authorList>
    </citation>
    <scope>NUCLEOTIDE SEQUENCE [LARGE SCALE GENOMIC DNA]</scope>
    <source>
        <strain evidence="7 8">SDUM040013</strain>
    </source>
</reference>
<feature type="region of interest" description="Disordered" evidence="5">
    <location>
        <begin position="107"/>
        <end position="129"/>
    </location>
</feature>
<evidence type="ECO:0000256" key="2">
    <source>
        <dbReference type="ARBA" id="ARBA00022884"/>
    </source>
</evidence>
<protein>
    <recommendedName>
        <fullName evidence="4">Heat shock protein 15</fullName>
    </recommendedName>
</protein>
<comment type="similarity">
    <text evidence="1 4">Belongs to the HSP15 family.</text>
</comment>